<keyword evidence="5" id="KW-1185">Reference proteome</keyword>
<name>A0A4R0NKU0_9SPHI</name>
<evidence type="ECO:0000259" key="3">
    <source>
        <dbReference type="Pfam" id="PF06414"/>
    </source>
</evidence>
<dbReference type="AlphaFoldDB" id="A0A4R0NKU0"/>
<evidence type="ECO:0000313" key="5">
    <source>
        <dbReference type="Proteomes" id="UP000293347"/>
    </source>
</evidence>
<protein>
    <submittedName>
        <fullName evidence="4">Zeta toxin</fullName>
    </submittedName>
</protein>
<dbReference type="InterPro" id="IPR027417">
    <property type="entry name" value="P-loop_NTPase"/>
</dbReference>
<keyword evidence="1" id="KW-0547">Nucleotide-binding</keyword>
<dbReference type="GO" id="GO:0016301">
    <property type="term" value="F:kinase activity"/>
    <property type="evidence" value="ECO:0007669"/>
    <property type="project" value="InterPro"/>
</dbReference>
<keyword evidence="2" id="KW-0067">ATP-binding</keyword>
<dbReference type="SUPFAM" id="SSF52540">
    <property type="entry name" value="P-loop containing nucleoside triphosphate hydrolases"/>
    <property type="match status" value="1"/>
</dbReference>
<evidence type="ECO:0000256" key="2">
    <source>
        <dbReference type="ARBA" id="ARBA00022840"/>
    </source>
</evidence>
<dbReference type="PANTHER" id="PTHR39206:SF1">
    <property type="entry name" value="SLL8004 PROTEIN"/>
    <property type="match status" value="1"/>
</dbReference>
<organism evidence="4 5">
    <name type="scientific">Pedobacter psychroterrae</name>
    <dbReference type="NCBI Taxonomy" id="2530453"/>
    <lineage>
        <taxon>Bacteria</taxon>
        <taxon>Pseudomonadati</taxon>
        <taxon>Bacteroidota</taxon>
        <taxon>Sphingobacteriia</taxon>
        <taxon>Sphingobacteriales</taxon>
        <taxon>Sphingobacteriaceae</taxon>
        <taxon>Pedobacter</taxon>
    </lineage>
</organism>
<comment type="caution">
    <text evidence="4">The sequence shown here is derived from an EMBL/GenBank/DDBJ whole genome shotgun (WGS) entry which is preliminary data.</text>
</comment>
<accession>A0A4R0NKU0</accession>
<dbReference type="EMBL" id="SJSL01000002">
    <property type="protein sequence ID" value="TCD01206.1"/>
    <property type="molecule type" value="Genomic_DNA"/>
</dbReference>
<dbReference type="InterPro" id="IPR010488">
    <property type="entry name" value="Zeta_toxin_domain"/>
</dbReference>
<sequence>MKTLPLTRNLYIISGCNGAGKTTASYTVLPEMLNCQEFVNADNIAAGISPFNPASVALRAGRIMLNRIDELMREGADFAFETTLSTKSYVSLIKKARSLGYKITLVYFWLNSPQEAIARVATRVTKGGHDIPEDVIKRRYYGGLNNLFKLYKPNCDLWMVVNNTTEQPELIARGEYDFSELIFNPDIWNIIKRQAV</sequence>
<gene>
    <name evidence="4" type="ORF">EZ437_10620</name>
</gene>
<feature type="domain" description="Zeta toxin" evidence="3">
    <location>
        <begin position="9"/>
        <end position="150"/>
    </location>
</feature>
<evidence type="ECO:0000313" key="4">
    <source>
        <dbReference type="EMBL" id="TCD01206.1"/>
    </source>
</evidence>
<dbReference type="Pfam" id="PF06414">
    <property type="entry name" value="Zeta_toxin"/>
    <property type="match status" value="1"/>
</dbReference>
<evidence type="ECO:0000256" key="1">
    <source>
        <dbReference type="ARBA" id="ARBA00022741"/>
    </source>
</evidence>
<dbReference type="PANTHER" id="PTHR39206">
    <property type="entry name" value="SLL8004 PROTEIN"/>
    <property type="match status" value="1"/>
</dbReference>
<dbReference type="OrthoDB" id="9791543at2"/>
<dbReference type="Proteomes" id="UP000293347">
    <property type="component" value="Unassembled WGS sequence"/>
</dbReference>
<dbReference type="RefSeq" id="WP_131595898.1">
    <property type="nucleotide sequence ID" value="NZ_SJSL01000002.1"/>
</dbReference>
<reference evidence="4 5" key="1">
    <citation type="submission" date="2019-02" db="EMBL/GenBank/DDBJ databases">
        <title>Pedobacter sp. RP-1-14 sp. nov., isolated from Arctic soil.</title>
        <authorList>
            <person name="Dahal R.H."/>
        </authorList>
    </citation>
    <scope>NUCLEOTIDE SEQUENCE [LARGE SCALE GENOMIC DNA]</scope>
    <source>
        <strain evidence="4 5">RP-1-14</strain>
    </source>
</reference>
<proteinExistence type="predicted"/>
<dbReference type="Gene3D" id="3.40.50.300">
    <property type="entry name" value="P-loop containing nucleotide triphosphate hydrolases"/>
    <property type="match status" value="1"/>
</dbReference>
<dbReference type="GO" id="GO:0005524">
    <property type="term" value="F:ATP binding"/>
    <property type="evidence" value="ECO:0007669"/>
    <property type="project" value="UniProtKB-KW"/>
</dbReference>